<comment type="caution">
    <text evidence="2">The sequence shown here is derived from an EMBL/GenBank/DDBJ whole genome shotgun (WGS) entry which is preliminary data.</text>
</comment>
<organism evidence="2 3">
    <name type="scientific">Planomonospora sphaerica</name>
    <dbReference type="NCBI Taxonomy" id="161355"/>
    <lineage>
        <taxon>Bacteria</taxon>
        <taxon>Bacillati</taxon>
        <taxon>Actinomycetota</taxon>
        <taxon>Actinomycetes</taxon>
        <taxon>Streptosporangiales</taxon>
        <taxon>Streptosporangiaceae</taxon>
        <taxon>Planomonospora</taxon>
    </lineage>
</organism>
<proteinExistence type="predicted"/>
<feature type="region of interest" description="Disordered" evidence="1">
    <location>
        <begin position="54"/>
        <end position="77"/>
    </location>
</feature>
<dbReference type="Proteomes" id="UP000077701">
    <property type="component" value="Unassembled WGS sequence"/>
</dbReference>
<evidence type="ECO:0000313" key="3">
    <source>
        <dbReference type="Proteomes" id="UP000077701"/>
    </source>
</evidence>
<dbReference type="AlphaFoldDB" id="A0A171AXL5"/>
<evidence type="ECO:0000313" key="2">
    <source>
        <dbReference type="EMBL" id="GAT64419.1"/>
    </source>
</evidence>
<protein>
    <submittedName>
        <fullName evidence="2">Uncharacterized protein</fullName>
    </submittedName>
</protein>
<gene>
    <name evidence="2" type="ORF">PS9374_00049</name>
</gene>
<name>A0A171AXL5_9ACTN</name>
<dbReference type="OrthoDB" id="583435at2"/>
<dbReference type="EMBL" id="BDCX01000001">
    <property type="protein sequence ID" value="GAT64419.1"/>
    <property type="molecule type" value="Genomic_DNA"/>
</dbReference>
<accession>A0A171AXL5</accession>
<dbReference type="RefSeq" id="WP_068893861.1">
    <property type="nucleotide sequence ID" value="NZ_BDCX01000001.1"/>
</dbReference>
<sequence length="77" mass="8128">MRMVTVRLAAGATLARAMEELGLPEEEVDTGYGLVAIDPAQGLYGLRVTEAGARRMDPEAGGGPYSDPPIEPYGPPR</sequence>
<reference evidence="3" key="2">
    <citation type="submission" date="2016-04" db="EMBL/GenBank/DDBJ databases">
        <title>Planomonospora sphaerica JCM9374 whole genome shotgun sequence.</title>
        <authorList>
            <person name="Suzuki T."/>
            <person name="Dohra H."/>
            <person name="Kodani S."/>
        </authorList>
    </citation>
    <scope>NUCLEOTIDE SEQUENCE [LARGE SCALE GENOMIC DNA]</scope>
    <source>
        <strain evidence="3">JCM 9374</strain>
    </source>
</reference>
<feature type="compositionally biased region" description="Pro residues" evidence="1">
    <location>
        <begin position="66"/>
        <end position="77"/>
    </location>
</feature>
<evidence type="ECO:0000256" key="1">
    <source>
        <dbReference type="SAM" id="MobiDB-lite"/>
    </source>
</evidence>
<keyword evidence="3" id="KW-1185">Reference proteome</keyword>
<reference evidence="2 3" key="1">
    <citation type="journal article" date="2016" name="Genome Announc.">
        <title>Draft Genome Sequence of Planomonospora sphaerica JCM9374, a Rare Actinomycete.</title>
        <authorList>
            <person name="Dohra H."/>
            <person name="Suzuki T."/>
            <person name="Inoue Y."/>
            <person name="Kodani S."/>
        </authorList>
    </citation>
    <scope>NUCLEOTIDE SEQUENCE [LARGE SCALE GENOMIC DNA]</scope>
    <source>
        <strain evidence="2 3">JCM 9374</strain>
    </source>
</reference>